<organism evidence="1 2">
    <name type="scientific">Pseudomonas syringae pv. castaneae</name>
    <dbReference type="NCBI Taxonomy" id="264450"/>
    <lineage>
        <taxon>Bacteria</taxon>
        <taxon>Pseudomonadati</taxon>
        <taxon>Pseudomonadota</taxon>
        <taxon>Gammaproteobacteria</taxon>
        <taxon>Pseudomonadales</taxon>
        <taxon>Pseudomonadaceae</taxon>
        <taxon>Pseudomonas</taxon>
        <taxon>Pseudomonas syringae</taxon>
    </lineage>
</organism>
<reference evidence="1 2" key="1">
    <citation type="submission" date="2015-09" db="EMBL/GenBank/DDBJ databases">
        <title>Genome announcement of multiple Pseudomonas syringae strains.</title>
        <authorList>
            <person name="Thakur S."/>
            <person name="Wang P.W."/>
            <person name="Gong Y."/>
            <person name="Weir B.S."/>
            <person name="Guttman D.S."/>
        </authorList>
    </citation>
    <scope>NUCLEOTIDE SEQUENCE [LARGE SCALE GENOMIC DNA]</scope>
    <source>
        <strain evidence="1 2">ICMP9419</strain>
    </source>
</reference>
<dbReference type="EMBL" id="LJQD01000151">
    <property type="protein sequence ID" value="KPW97799.1"/>
    <property type="molecule type" value="Genomic_DNA"/>
</dbReference>
<dbReference type="RefSeq" id="WP_161806769.1">
    <property type="nucleotide sequence ID" value="NZ_LIIH01000016.1"/>
</dbReference>
<dbReference type="AlphaFoldDB" id="A0A0P9MZS0"/>
<name>A0A0P9MZS0_PSESX</name>
<protein>
    <submittedName>
        <fullName evidence="1">Uncharacterized protein</fullName>
    </submittedName>
</protein>
<evidence type="ECO:0000313" key="2">
    <source>
        <dbReference type="Proteomes" id="UP000050381"/>
    </source>
</evidence>
<sequence>MSKALTERTARAWVVDIGGEPLDRRRHQGQVLELSGNIFGFIVQKKLVF</sequence>
<comment type="caution">
    <text evidence="1">The sequence shown here is derived from an EMBL/GenBank/DDBJ whole genome shotgun (WGS) entry which is preliminary data.</text>
</comment>
<evidence type="ECO:0000313" key="1">
    <source>
        <dbReference type="EMBL" id="KPW97799.1"/>
    </source>
</evidence>
<dbReference type="PATRIC" id="fig|264450.4.peg.5386"/>
<dbReference type="Proteomes" id="UP000050381">
    <property type="component" value="Unassembled WGS sequence"/>
</dbReference>
<proteinExistence type="predicted"/>
<gene>
    <name evidence="1" type="ORF">ALO79_04524</name>
</gene>
<accession>A0A0P9MZS0</accession>